<dbReference type="OrthoDB" id="542013at2759"/>
<dbReference type="EMBL" id="PDNA01000021">
    <property type="protein sequence ID" value="PGH23654.1"/>
    <property type="molecule type" value="Genomic_DNA"/>
</dbReference>
<protein>
    <submittedName>
        <fullName evidence="1">Uncharacterized protein</fullName>
    </submittedName>
</protein>
<accession>A0A2B7YHT4</accession>
<gene>
    <name evidence="1" type="ORF">AJ80_02260</name>
</gene>
<name>A0A2B7YHT4_POLH7</name>
<dbReference type="STRING" id="1447883.A0A2B7YHT4"/>
<dbReference type="Proteomes" id="UP000224634">
    <property type="component" value="Unassembled WGS sequence"/>
</dbReference>
<evidence type="ECO:0000313" key="2">
    <source>
        <dbReference type="Proteomes" id="UP000224634"/>
    </source>
</evidence>
<reference evidence="1 2" key="1">
    <citation type="submission" date="2017-10" db="EMBL/GenBank/DDBJ databases">
        <title>Comparative genomics in systemic dimorphic fungi from Ajellomycetaceae.</title>
        <authorList>
            <person name="Munoz J.F."/>
            <person name="Mcewen J.G."/>
            <person name="Clay O.K."/>
            <person name="Cuomo C.A."/>
        </authorList>
    </citation>
    <scope>NUCLEOTIDE SEQUENCE [LARGE SCALE GENOMIC DNA]</scope>
    <source>
        <strain evidence="1 2">UAMH7299</strain>
    </source>
</reference>
<sequence length="403" mass="45431">MEPSGINSSIDLCRVYIAYQRPLPVFPLAITLVEDDSSIVADVNQVRGHIANPDNPPEVDDISLIIPSTQKSSSLVHALKEIRKYLSTIGIHYRIEFINFDFMQPSTFTVFPDGPAVDLWNRIHKEQVLTAIQNKSWQSVNNRQQVPHNAAESINWTLDQNNVIFLPLDLCSFEKIRSFVKNMEIQELSANLLARPQCWGAMSIPRGYCARIVVTVGGTHDPAQRKETRMLDANYTAAEELVHPLPETTAKNDGRQRHTFSKLPRVLLRVSHARQLGTKDLFWLHLMPCMIPVLRLLASHNIHTPKESGAAFARLAVGKNVKGGSGVYYEGMRRIDSSKDSYNEGFQEDLWNWTVKTVAMDEEAGVFEVVEEHIFDGFVGVRFPACFPSGFSSSDSYFNNDIN</sequence>
<comment type="caution">
    <text evidence="1">The sequence shown here is derived from an EMBL/GenBank/DDBJ whole genome shotgun (WGS) entry which is preliminary data.</text>
</comment>
<proteinExistence type="predicted"/>
<keyword evidence="2" id="KW-1185">Reference proteome</keyword>
<organism evidence="1 2">
    <name type="scientific">Polytolypa hystricis (strain UAMH7299)</name>
    <dbReference type="NCBI Taxonomy" id="1447883"/>
    <lineage>
        <taxon>Eukaryota</taxon>
        <taxon>Fungi</taxon>
        <taxon>Dikarya</taxon>
        <taxon>Ascomycota</taxon>
        <taxon>Pezizomycotina</taxon>
        <taxon>Eurotiomycetes</taxon>
        <taxon>Eurotiomycetidae</taxon>
        <taxon>Onygenales</taxon>
        <taxon>Onygenales incertae sedis</taxon>
        <taxon>Polytolypa</taxon>
    </lineage>
</organism>
<dbReference type="AlphaFoldDB" id="A0A2B7YHT4"/>
<evidence type="ECO:0000313" key="1">
    <source>
        <dbReference type="EMBL" id="PGH23654.1"/>
    </source>
</evidence>